<evidence type="ECO:0000313" key="2">
    <source>
        <dbReference type="Proteomes" id="UP000321947"/>
    </source>
</evidence>
<organism evidence="1 2">
    <name type="scientific">Cucumis melo var. makuwa</name>
    <name type="common">Oriental melon</name>
    <dbReference type="NCBI Taxonomy" id="1194695"/>
    <lineage>
        <taxon>Eukaryota</taxon>
        <taxon>Viridiplantae</taxon>
        <taxon>Streptophyta</taxon>
        <taxon>Embryophyta</taxon>
        <taxon>Tracheophyta</taxon>
        <taxon>Spermatophyta</taxon>
        <taxon>Magnoliopsida</taxon>
        <taxon>eudicotyledons</taxon>
        <taxon>Gunneridae</taxon>
        <taxon>Pentapetalae</taxon>
        <taxon>rosids</taxon>
        <taxon>fabids</taxon>
        <taxon>Cucurbitales</taxon>
        <taxon>Cucurbitaceae</taxon>
        <taxon>Benincaseae</taxon>
        <taxon>Cucumis</taxon>
    </lineage>
</organism>
<dbReference type="EMBL" id="SSTD01009221">
    <property type="protein sequence ID" value="TYK14626.1"/>
    <property type="molecule type" value="Genomic_DNA"/>
</dbReference>
<evidence type="ECO:0000313" key="1">
    <source>
        <dbReference type="EMBL" id="TYK14626.1"/>
    </source>
</evidence>
<sequence>MVLRAEDKLGKSALCGVNVDEDELKLIAEKMGCSVEKMPFLYLGLPLGGIQDRLLFGSTRLIKCKEKLEKWRRFNLSRGGRATLCQPRTGQSPHMSLFAIPVNVASSLERLMRNFFWEWHTMDESTIFPFALNIPIFSELHSYQKVPQQHIGITRHPLGP</sequence>
<accession>A0A5D3CW32</accession>
<dbReference type="AlphaFoldDB" id="A0A5D3CW32"/>
<gene>
    <name evidence="1" type="ORF">E5676_scaffold1275G00180</name>
</gene>
<protein>
    <submittedName>
        <fullName evidence="1">Uncharacterized protein</fullName>
    </submittedName>
</protein>
<dbReference type="PANTHER" id="PTHR33116:SF78">
    <property type="entry name" value="OS12G0587133 PROTEIN"/>
    <property type="match status" value="1"/>
</dbReference>
<proteinExistence type="predicted"/>
<name>A0A5D3CW32_CUCMM</name>
<dbReference type="Proteomes" id="UP000321947">
    <property type="component" value="Unassembled WGS sequence"/>
</dbReference>
<comment type="caution">
    <text evidence="1">The sequence shown here is derived from an EMBL/GenBank/DDBJ whole genome shotgun (WGS) entry which is preliminary data.</text>
</comment>
<reference evidence="1 2" key="1">
    <citation type="submission" date="2019-08" db="EMBL/GenBank/DDBJ databases">
        <title>Draft genome sequences of two oriental melons (Cucumis melo L. var makuwa).</title>
        <authorList>
            <person name="Kwon S.-Y."/>
        </authorList>
    </citation>
    <scope>NUCLEOTIDE SEQUENCE [LARGE SCALE GENOMIC DNA]</scope>
    <source>
        <strain evidence="2">cv. Chang Bougi</strain>
        <tissue evidence="1">Leaf</tissue>
    </source>
</reference>
<dbReference type="PANTHER" id="PTHR33116">
    <property type="entry name" value="REVERSE TRANSCRIPTASE ZINC-BINDING DOMAIN-CONTAINING PROTEIN-RELATED-RELATED"/>
    <property type="match status" value="1"/>
</dbReference>